<evidence type="ECO:0000256" key="3">
    <source>
        <dbReference type="ARBA" id="ARBA00022475"/>
    </source>
</evidence>
<feature type="transmembrane region" description="Helical" evidence="9">
    <location>
        <begin position="346"/>
        <end position="371"/>
    </location>
</feature>
<dbReference type="PROSITE" id="PS51103">
    <property type="entry name" value="PTS_EIIC_TYPE_1"/>
    <property type="match status" value="1"/>
</dbReference>
<evidence type="ECO:0000256" key="2">
    <source>
        <dbReference type="ARBA" id="ARBA00022448"/>
    </source>
</evidence>
<dbReference type="InterPro" id="IPR013013">
    <property type="entry name" value="PTS_EIIC_1"/>
</dbReference>
<keyword evidence="2" id="KW-0813">Transport</keyword>
<feature type="transmembrane region" description="Helical" evidence="9">
    <location>
        <begin position="391"/>
        <end position="412"/>
    </location>
</feature>
<feature type="transmembrane region" description="Helical" evidence="9">
    <location>
        <begin position="318"/>
        <end position="339"/>
    </location>
</feature>
<dbReference type="Pfam" id="PF02378">
    <property type="entry name" value="PTS_EIIC"/>
    <property type="match status" value="1"/>
</dbReference>
<keyword evidence="5" id="KW-0598">Phosphotransferase system</keyword>
<dbReference type="PANTHER" id="PTHR30175">
    <property type="entry name" value="PHOSPHOTRANSFERASE SYSTEM TRANSPORT PROTEIN"/>
    <property type="match status" value="1"/>
</dbReference>
<proteinExistence type="predicted"/>
<sequence length="426" mass="45796">MKDEELNNVSAVMGIYDRGGEFQVIIGNQVSEYYREVEKLLHGKADGHVDEKLDDIPAQKMSIMDKVADISSAIFVPIIGVLAGCGTLQGLLSLLIFLDVITVDSGTYLVLNAMGKGIFYFFPFFLSYTAAAKFGGKPFISMAVAASILYPDILTAVQEGAAVTFAQFPLLLRNYTSTVFPIIVAAWVASIVEKQLRKVIPDLLKMIFVPMLTLVIVVPLTLLAVGPVLTYAMDAITYSINFLYEVSPILTGSLVGGIWQLLVFLGISKAFMPIFTTEFVTNGFSYFGAITFFVAAMGQTGAVFAIAAKSKKKNIKAITMGAGISGLFGITEPALFGINVPAKKPFLIGSISSAIGGLIASVFGGKLYSLATGILGIPSLINPENGLDRGFFATIIGSLITFLLAFVFTYKFGWSQENDEKFGEKL</sequence>
<dbReference type="GO" id="GO:0005886">
    <property type="term" value="C:plasma membrane"/>
    <property type="evidence" value="ECO:0007669"/>
    <property type="project" value="UniProtKB-SubCell"/>
</dbReference>
<feature type="transmembrane region" description="Helical" evidence="9">
    <location>
        <begin position="249"/>
        <end position="272"/>
    </location>
</feature>
<feature type="domain" description="PTS EIIC type-1" evidence="10">
    <location>
        <begin position="76"/>
        <end position="424"/>
    </location>
</feature>
<organism evidence="11">
    <name type="scientific">bioreactor metagenome</name>
    <dbReference type="NCBI Taxonomy" id="1076179"/>
    <lineage>
        <taxon>unclassified sequences</taxon>
        <taxon>metagenomes</taxon>
        <taxon>ecological metagenomes</taxon>
    </lineage>
</organism>
<dbReference type="Gene3D" id="3.30.1360.60">
    <property type="entry name" value="Glucose permease domain IIB"/>
    <property type="match status" value="1"/>
</dbReference>
<accession>A0A645CC08</accession>
<comment type="subcellular location">
    <subcellularLocation>
        <location evidence="1">Cell membrane</location>
        <topology evidence="1">Multi-pass membrane protein</topology>
    </subcellularLocation>
</comment>
<evidence type="ECO:0000259" key="10">
    <source>
        <dbReference type="PROSITE" id="PS51103"/>
    </source>
</evidence>
<evidence type="ECO:0000256" key="5">
    <source>
        <dbReference type="ARBA" id="ARBA00022683"/>
    </source>
</evidence>
<protein>
    <submittedName>
        <fullName evidence="11">PTS system beta-glucoside-specific EIIBCA component</fullName>
    </submittedName>
</protein>
<evidence type="ECO:0000256" key="4">
    <source>
        <dbReference type="ARBA" id="ARBA00022597"/>
    </source>
</evidence>
<comment type="caution">
    <text evidence="11">The sequence shown here is derived from an EMBL/GenBank/DDBJ whole genome shotgun (WGS) entry which is preliminary data.</text>
</comment>
<dbReference type="GO" id="GO:0015771">
    <property type="term" value="P:trehalose transport"/>
    <property type="evidence" value="ECO:0007669"/>
    <property type="project" value="TreeGrafter"/>
</dbReference>
<name>A0A645CC08_9ZZZZ</name>
<dbReference type="InterPro" id="IPR003352">
    <property type="entry name" value="PTS_EIIC"/>
</dbReference>
<evidence type="ECO:0000256" key="1">
    <source>
        <dbReference type="ARBA" id="ARBA00004651"/>
    </source>
</evidence>
<gene>
    <name evidence="11" type="primary">bglF_12</name>
    <name evidence="11" type="ORF">SDC9_121448</name>
</gene>
<reference evidence="11" key="1">
    <citation type="submission" date="2019-08" db="EMBL/GenBank/DDBJ databases">
        <authorList>
            <person name="Kucharzyk K."/>
            <person name="Murdoch R.W."/>
            <person name="Higgins S."/>
            <person name="Loffler F."/>
        </authorList>
    </citation>
    <scope>NUCLEOTIDE SEQUENCE</scope>
</reference>
<keyword evidence="4" id="KW-0762">Sugar transport</keyword>
<dbReference type="InterPro" id="IPR036878">
    <property type="entry name" value="Glu_permease_IIB"/>
</dbReference>
<dbReference type="GO" id="GO:0008982">
    <property type="term" value="F:protein-N(PI)-phosphohistidine-sugar phosphotransferase activity"/>
    <property type="evidence" value="ECO:0007669"/>
    <property type="project" value="InterPro"/>
</dbReference>
<evidence type="ECO:0000256" key="8">
    <source>
        <dbReference type="ARBA" id="ARBA00023136"/>
    </source>
</evidence>
<feature type="transmembrane region" description="Helical" evidence="9">
    <location>
        <begin position="70"/>
        <end position="98"/>
    </location>
</feature>
<evidence type="ECO:0000256" key="9">
    <source>
        <dbReference type="SAM" id="Phobius"/>
    </source>
</evidence>
<keyword evidence="6 9" id="KW-0812">Transmembrane</keyword>
<keyword evidence="8 9" id="KW-0472">Membrane</keyword>
<feature type="transmembrane region" description="Helical" evidence="9">
    <location>
        <begin position="284"/>
        <end position="306"/>
    </location>
</feature>
<keyword evidence="3" id="KW-1003">Cell membrane</keyword>
<dbReference type="EMBL" id="VSSQ01025980">
    <property type="protein sequence ID" value="MPM74460.1"/>
    <property type="molecule type" value="Genomic_DNA"/>
</dbReference>
<evidence type="ECO:0000256" key="6">
    <source>
        <dbReference type="ARBA" id="ARBA00022692"/>
    </source>
</evidence>
<dbReference type="AlphaFoldDB" id="A0A645CC08"/>
<evidence type="ECO:0000256" key="7">
    <source>
        <dbReference type="ARBA" id="ARBA00022989"/>
    </source>
</evidence>
<feature type="transmembrane region" description="Helical" evidence="9">
    <location>
        <begin position="174"/>
        <end position="192"/>
    </location>
</feature>
<dbReference type="GO" id="GO:0009401">
    <property type="term" value="P:phosphoenolpyruvate-dependent sugar phosphotransferase system"/>
    <property type="evidence" value="ECO:0007669"/>
    <property type="project" value="UniProtKB-KW"/>
</dbReference>
<keyword evidence="7 9" id="KW-1133">Transmembrane helix</keyword>
<feature type="transmembrane region" description="Helical" evidence="9">
    <location>
        <begin position="204"/>
        <end position="229"/>
    </location>
</feature>
<dbReference type="InterPro" id="IPR050558">
    <property type="entry name" value="PTS_Sugar-Specific_Components"/>
</dbReference>
<dbReference type="GO" id="GO:0090589">
    <property type="term" value="F:protein-phosphocysteine-trehalose phosphotransferase system transporter activity"/>
    <property type="evidence" value="ECO:0007669"/>
    <property type="project" value="TreeGrafter"/>
</dbReference>
<evidence type="ECO:0000313" key="11">
    <source>
        <dbReference type="EMBL" id="MPM74460.1"/>
    </source>
</evidence>
<feature type="transmembrane region" description="Helical" evidence="9">
    <location>
        <begin position="118"/>
        <end position="136"/>
    </location>
</feature>
<dbReference type="PANTHER" id="PTHR30175:SF1">
    <property type="entry name" value="PTS SYSTEM ARBUTIN-, CELLOBIOSE-, AND SALICIN-SPECIFIC EIIBC COMPONENT-RELATED"/>
    <property type="match status" value="1"/>
</dbReference>